<reference evidence="3" key="1">
    <citation type="submission" date="2017-06" db="EMBL/GenBank/DDBJ databases">
        <title>Genome analysis of Fimbriiglobus ruber SP5, the first member of the order Planctomycetales with confirmed chitinolytic capability.</title>
        <authorList>
            <person name="Ravin N.V."/>
            <person name="Rakitin A.L."/>
            <person name="Ivanova A.A."/>
            <person name="Beletsky A.V."/>
            <person name="Kulichevskaya I.S."/>
            <person name="Mardanov A.V."/>
            <person name="Dedysh S.N."/>
        </authorList>
    </citation>
    <scope>NUCLEOTIDE SEQUENCE [LARGE SCALE GENOMIC DNA]</scope>
    <source>
        <strain evidence="3">SP5</strain>
    </source>
</reference>
<evidence type="ECO:0000313" key="3">
    <source>
        <dbReference type="Proteomes" id="UP000214646"/>
    </source>
</evidence>
<evidence type="ECO:0000313" key="2">
    <source>
        <dbReference type="EMBL" id="OWK47028.1"/>
    </source>
</evidence>
<accession>A0A225E8C8</accession>
<organism evidence="2 3">
    <name type="scientific">Fimbriiglobus ruber</name>
    <dbReference type="NCBI Taxonomy" id="1908690"/>
    <lineage>
        <taxon>Bacteria</taxon>
        <taxon>Pseudomonadati</taxon>
        <taxon>Planctomycetota</taxon>
        <taxon>Planctomycetia</taxon>
        <taxon>Gemmatales</taxon>
        <taxon>Gemmataceae</taxon>
        <taxon>Fimbriiglobus</taxon>
    </lineage>
</organism>
<keyword evidence="3" id="KW-1185">Reference proteome</keyword>
<gene>
    <name evidence="2" type="ORF">FRUB_00727</name>
</gene>
<sequence length="253" mass="28846">MTTTEKPIPMRQMTPEEVRLSIRDFLVFKLHESFEFADRAVQPDKSCFELLDLDDFFPLEILKWLEIDKPKGPRGILTEHSTVSDFCLFLAEQTLVPAIEPAVILGNPCLSAGAFLTIRRLLAERGVDVSKIGPSTPLFAFVYRHPWMFENLFPRMAPGRVPAVRWKNRPLMFNVLAGILVSAVTFAFWKWGGLTDAQALLVGFILAMFRLWQIAVIRSTSRQENWVLDFGGLYDFRDLVDAMLGRPLRTRAA</sequence>
<proteinExistence type="predicted"/>
<feature type="transmembrane region" description="Helical" evidence="1">
    <location>
        <begin position="197"/>
        <end position="217"/>
    </location>
</feature>
<protein>
    <submittedName>
        <fullName evidence="2">Uncharacterized protein</fullName>
    </submittedName>
</protein>
<keyword evidence="1" id="KW-1133">Transmembrane helix</keyword>
<dbReference type="OrthoDB" id="253931at2"/>
<keyword evidence="1" id="KW-0812">Transmembrane</keyword>
<dbReference type="AlphaFoldDB" id="A0A225E8C8"/>
<evidence type="ECO:0000256" key="1">
    <source>
        <dbReference type="SAM" id="Phobius"/>
    </source>
</evidence>
<feature type="transmembrane region" description="Helical" evidence="1">
    <location>
        <begin position="171"/>
        <end position="191"/>
    </location>
</feature>
<dbReference type="RefSeq" id="WP_088252178.1">
    <property type="nucleotide sequence ID" value="NZ_NIDE01000001.1"/>
</dbReference>
<comment type="caution">
    <text evidence="2">The sequence shown here is derived from an EMBL/GenBank/DDBJ whole genome shotgun (WGS) entry which is preliminary data.</text>
</comment>
<dbReference type="Proteomes" id="UP000214646">
    <property type="component" value="Unassembled WGS sequence"/>
</dbReference>
<keyword evidence="1" id="KW-0472">Membrane</keyword>
<dbReference type="EMBL" id="NIDE01000001">
    <property type="protein sequence ID" value="OWK47028.1"/>
    <property type="molecule type" value="Genomic_DNA"/>
</dbReference>
<name>A0A225E8C8_9BACT</name>